<sequence length="595" mass="65886">MMPAWPRFFALLLSALLACCAGYAAAVLYSTELAGIRAVYHIFPFNNWHLSASTTALLPMVRQGLAAGSLLLAGLFGALAWPAAGRRDVVGLRLEISAATTGLLRGWRELRNRQKGLATALLTLLTIVRVYFSFANPEYDDAVSYELFVSKGLVATSAYYPLPNNHVLSNTVSMLFYQVSPGFWWSMRLPVLLQSTAATVLLFVGLVRRTRFRVALVAVGLFCGLQLSLYHAGVGRGYWLFILLAVVGFFSTLELGRPGGRHRAAWLGLVLAGVLGTYTVPPFLYVLASAYSWLGLRLLRRRAWAEAGPLVVAGLGTVAGTALLYAPLMLISGGKALVATNNVGPMGLDAFWAGLPGYLWHTEGFLAGQRTLGALLTLPVLALLAWLWRHHQTNQPDEDRAHELRQVGGPALWFMLLPYAVILVQRVFPPERVMLYKAAFFFLLTGLVVDWALARWSAKELPWLRPALVALAVLFGTYETYSVVRVNPVARSNDAAYRAGLHWLAAQPPGAVLAPEVTHNLFLRFYAHTEVRERAWHIDHDQRPGIRYAYVVAFPGKRGFFQPLFPFPPAFQNAELEIYRVPATYPLDSKSWRHN</sequence>
<gene>
    <name evidence="3" type="ORF">I2H31_04475</name>
</gene>
<feature type="transmembrane region" description="Helical" evidence="1">
    <location>
        <begin position="372"/>
        <end position="389"/>
    </location>
</feature>
<keyword evidence="1" id="KW-1133">Transmembrane helix</keyword>
<evidence type="ECO:0008006" key="5">
    <source>
        <dbReference type="Google" id="ProtNLM"/>
    </source>
</evidence>
<feature type="transmembrane region" description="Helical" evidence="1">
    <location>
        <begin position="308"/>
        <end position="331"/>
    </location>
</feature>
<keyword evidence="4" id="KW-1185">Reference proteome</keyword>
<name>A0ABS0I086_9BACT</name>
<accession>A0ABS0I086</accession>
<keyword evidence="1" id="KW-0812">Transmembrane</keyword>
<dbReference type="PROSITE" id="PS51257">
    <property type="entry name" value="PROKAR_LIPOPROTEIN"/>
    <property type="match status" value="1"/>
</dbReference>
<dbReference type="EMBL" id="JADQDM010000002">
    <property type="protein sequence ID" value="MBF9220350.1"/>
    <property type="molecule type" value="Genomic_DNA"/>
</dbReference>
<feature type="signal peptide" evidence="2">
    <location>
        <begin position="1"/>
        <end position="26"/>
    </location>
</feature>
<keyword evidence="2" id="KW-0732">Signal</keyword>
<feature type="transmembrane region" description="Helical" evidence="1">
    <location>
        <begin position="238"/>
        <end position="255"/>
    </location>
</feature>
<feature type="transmembrane region" description="Helical" evidence="1">
    <location>
        <begin position="434"/>
        <end position="454"/>
    </location>
</feature>
<feature type="transmembrane region" description="Helical" evidence="1">
    <location>
        <begin position="267"/>
        <end position="288"/>
    </location>
</feature>
<evidence type="ECO:0000313" key="4">
    <source>
        <dbReference type="Proteomes" id="UP000618931"/>
    </source>
</evidence>
<evidence type="ECO:0000313" key="3">
    <source>
        <dbReference type="EMBL" id="MBF9220350.1"/>
    </source>
</evidence>
<protein>
    <recommendedName>
        <fullName evidence="5">Glycosyltransferase RgtA/B/C/D-like domain-containing protein</fullName>
    </recommendedName>
</protein>
<feature type="transmembrane region" description="Helical" evidence="1">
    <location>
        <begin position="116"/>
        <end position="134"/>
    </location>
</feature>
<comment type="caution">
    <text evidence="3">The sequence shown here is derived from an EMBL/GenBank/DDBJ whole genome shotgun (WGS) entry which is preliminary data.</text>
</comment>
<feature type="transmembrane region" description="Helical" evidence="1">
    <location>
        <begin position="410"/>
        <end position="428"/>
    </location>
</feature>
<evidence type="ECO:0000256" key="2">
    <source>
        <dbReference type="SAM" id="SignalP"/>
    </source>
</evidence>
<feature type="chain" id="PRO_5045833899" description="Glycosyltransferase RgtA/B/C/D-like domain-containing protein" evidence="2">
    <location>
        <begin position="27"/>
        <end position="595"/>
    </location>
</feature>
<evidence type="ECO:0000256" key="1">
    <source>
        <dbReference type="SAM" id="Phobius"/>
    </source>
</evidence>
<dbReference type="RefSeq" id="WP_196291814.1">
    <property type="nucleotide sequence ID" value="NZ_JADQDM010000002.1"/>
</dbReference>
<feature type="transmembrane region" description="Helical" evidence="1">
    <location>
        <begin position="65"/>
        <end position="84"/>
    </location>
</feature>
<reference evidence="3 4" key="1">
    <citation type="submission" date="2020-11" db="EMBL/GenBank/DDBJ databases">
        <authorList>
            <person name="Kim M.K."/>
        </authorList>
    </citation>
    <scope>NUCLEOTIDE SEQUENCE [LARGE SCALE GENOMIC DNA]</scope>
    <source>
        <strain evidence="3 4">BT662</strain>
    </source>
</reference>
<organism evidence="3 4">
    <name type="scientific">Hymenobacter ruricola</name>
    <dbReference type="NCBI Taxonomy" id="2791023"/>
    <lineage>
        <taxon>Bacteria</taxon>
        <taxon>Pseudomonadati</taxon>
        <taxon>Bacteroidota</taxon>
        <taxon>Cytophagia</taxon>
        <taxon>Cytophagales</taxon>
        <taxon>Hymenobacteraceae</taxon>
        <taxon>Hymenobacter</taxon>
    </lineage>
</organism>
<feature type="transmembrane region" description="Helical" evidence="1">
    <location>
        <begin position="183"/>
        <end position="207"/>
    </location>
</feature>
<keyword evidence="1" id="KW-0472">Membrane</keyword>
<dbReference type="Proteomes" id="UP000618931">
    <property type="component" value="Unassembled WGS sequence"/>
</dbReference>
<proteinExistence type="predicted"/>
<feature type="transmembrane region" description="Helical" evidence="1">
    <location>
        <begin position="466"/>
        <end position="484"/>
    </location>
</feature>